<dbReference type="AlphaFoldDB" id="A0A6N9H4V5"/>
<proteinExistence type="predicted"/>
<dbReference type="InterPro" id="IPR052552">
    <property type="entry name" value="YeaO-like"/>
</dbReference>
<keyword evidence="2" id="KW-1185">Reference proteome</keyword>
<dbReference type="EMBL" id="WWEQ01000009">
    <property type="protein sequence ID" value="MYM19088.1"/>
    <property type="molecule type" value="Genomic_DNA"/>
</dbReference>
<accession>A0A6N9H4V5</accession>
<dbReference type="RefSeq" id="WP_160952523.1">
    <property type="nucleotide sequence ID" value="NZ_WWEQ01000009.1"/>
</dbReference>
<evidence type="ECO:0000313" key="2">
    <source>
        <dbReference type="Proteomes" id="UP000469215"/>
    </source>
</evidence>
<gene>
    <name evidence="1" type="ORF">GSY69_03645</name>
</gene>
<organism evidence="1 2">
    <name type="scientific">Brevibacterium rongguiense</name>
    <dbReference type="NCBI Taxonomy" id="2695267"/>
    <lineage>
        <taxon>Bacteria</taxon>
        <taxon>Bacillati</taxon>
        <taxon>Actinomycetota</taxon>
        <taxon>Actinomycetes</taxon>
        <taxon>Micrococcales</taxon>
        <taxon>Brevibacteriaceae</taxon>
        <taxon>Brevibacterium</taxon>
    </lineage>
</organism>
<dbReference type="Pfam" id="PF22752">
    <property type="entry name" value="DUF488-N3i"/>
    <property type="match status" value="1"/>
</dbReference>
<sequence length="124" mass="13930">MSDELSIGTARVYGYEPAEGDCAVLVDRLWPRGVAKAALPGVAWDKDVAPSEELRRRFHHEGMAWGDFRRAYEHELADTQAPRALLERARESGRPRLVLLFGAKDTEHNNARVLADYLGKLTLD</sequence>
<evidence type="ECO:0000313" key="1">
    <source>
        <dbReference type="EMBL" id="MYM19088.1"/>
    </source>
</evidence>
<name>A0A6N9H4V5_9MICO</name>
<protein>
    <submittedName>
        <fullName evidence="1">DUF488 family protein</fullName>
    </submittedName>
</protein>
<reference evidence="1 2" key="1">
    <citation type="submission" date="2020-01" db="EMBL/GenBank/DDBJ databases">
        <authorList>
            <person name="Deng T."/>
        </authorList>
    </citation>
    <scope>NUCLEOTIDE SEQUENCE [LARGE SCALE GENOMIC DNA]</scope>
    <source>
        <strain evidence="1 2">5221</strain>
    </source>
</reference>
<dbReference type="PANTHER" id="PTHR36849:SF1">
    <property type="entry name" value="CYTOPLASMIC PROTEIN"/>
    <property type="match status" value="1"/>
</dbReference>
<dbReference type="Proteomes" id="UP000469215">
    <property type="component" value="Unassembled WGS sequence"/>
</dbReference>
<dbReference type="PANTHER" id="PTHR36849">
    <property type="entry name" value="CYTOPLASMIC PROTEIN-RELATED"/>
    <property type="match status" value="1"/>
</dbReference>
<comment type="caution">
    <text evidence="1">The sequence shown here is derived from an EMBL/GenBank/DDBJ whole genome shotgun (WGS) entry which is preliminary data.</text>
</comment>